<evidence type="ECO:0000313" key="2">
    <source>
        <dbReference type="EMBL" id="TVT33934.1"/>
    </source>
</evidence>
<dbReference type="Proteomes" id="UP000320011">
    <property type="component" value="Unassembled WGS sequence"/>
</dbReference>
<comment type="caution">
    <text evidence="2">The sequence shown here is derived from an EMBL/GenBank/DDBJ whole genome shotgun (WGS) entry which is preliminary data.</text>
</comment>
<gene>
    <name evidence="2" type="ORF">FNH05_26890</name>
</gene>
<keyword evidence="3" id="KW-1185">Reference proteome</keyword>
<reference evidence="2 3" key="2">
    <citation type="submission" date="2019-08" db="EMBL/GenBank/DDBJ databases">
        <title>Amycolatopsis acidicola sp. nov., isolated from peat swamp forest soil.</title>
        <authorList>
            <person name="Srisuk N."/>
        </authorList>
    </citation>
    <scope>NUCLEOTIDE SEQUENCE [LARGE SCALE GENOMIC DNA]</scope>
    <source>
        <strain evidence="2 3">TBRC 6029</strain>
    </source>
</reference>
<keyword evidence="1" id="KW-0732">Signal</keyword>
<dbReference type="OrthoDB" id="3403180at2"/>
<organism evidence="2 3">
    <name type="scientific">Amycolatopsis rhizosphaerae</name>
    <dbReference type="NCBI Taxonomy" id="2053003"/>
    <lineage>
        <taxon>Bacteria</taxon>
        <taxon>Bacillati</taxon>
        <taxon>Actinomycetota</taxon>
        <taxon>Actinomycetes</taxon>
        <taxon>Pseudonocardiales</taxon>
        <taxon>Pseudonocardiaceae</taxon>
        <taxon>Amycolatopsis</taxon>
    </lineage>
</organism>
<evidence type="ECO:0000313" key="3">
    <source>
        <dbReference type="Proteomes" id="UP000320011"/>
    </source>
</evidence>
<accession>A0A558BBP2</accession>
<dbReference type="RefSeq" id="WP_144591504.1">
    <property type="nucleotide sequence ID" value="NZ_VJWX01000348.1"/>
</dbReference>
<sequence length="230" mass="22903">MRRIWMAKAMSVAAFTTGMATVPATAHAATIAVPCDSAALISAIVTSAPGGTLVLAPGCTYTLDNSTGPIPVIDKPLTIHGNDSTISRDPGSAAFRILSVNSNVNIDRINLTGGAVPGSIGAGITVFSGLANLNNVHLYGNVAASGGGLGVLSNATVRLTRSTITQNRGIQTGGGLSNTGQLAIGNSVINENEAGERGGGIINGRQLIISDTALNNNVTTTPTSVGGGIG</sequence>
<proteinExistence type="predicted"/>
<dbReference type="EMBL" id="VJWX01000348">
    <property type="protein sequence ID" value="TVT33934.1"/>
    <property type="molecule type" value="Genomic_DNA"/>
</dbReference>
<reference evidence="2 3" key="1">
    <citation type="submission" date="2019-07" db="EMBL/GenBank/DDBJ databases">
        <authorList>
            <person name="Duangmal K."/>
            <person name="Teo W.F.A."/>
        </authorList>
    </citation>
    <scope>NUCLEOTIDE SEQUENCE [LARGE SCALE GENOMIC DNA]</scope>
    <source>
        <strain evidence="2 3">TBRC 6029</strain>
    </source>
</reference>
<feature type="signal peptide" evidence="1">
    <location>
        <begin position="1"/>
        <end position="28"/>
    </location>
</feature>
<name>A0A558BBP2_9PSEU</name>
<evidence type="ECO:0008006" key="4">
    <source>
        <dbReference type="Google" id="ProtNLM"/>
    </source>
</evidence>
<dbReference type="AlphaFoldDB" id="A0A558BBP2"/>
<feature type="chain" id="PRO_5022074105" description="Right-handed parallel beta-helix repeat-containing protein" evidence="1">
    <location>
        <begin position="29"/>
        <end position="230"/>
    </location>
</feature>
<protein>
    <recommendedName>
        <fullName evidence="4">Right-handed parallel beta-helix repeat-containing protein</fullName>
    </recommendedName>
</protein>
<evidence type="ECO:0000256" key="1">
    <source>
        <dbReference type="SAM" id="SignalP"/>
    </source>
</evidence>
<dbReference type="SUPFAM" id="SSF51126">
    <property type="entry name" value="Pectin lyase-like"/>
    <property type="match status" value="1"/>
</dbReference>
<dbReference type="InterPro" id="IPR011050">
    <property type="entry name" value="Pectin_lyase_fold/virulence"/>
</dbReference>